<keyword evidence="1" id="KW-0472">Membrane</keyword>
<keyword evidence="1" id="KW-0812">Transmembrane</keyword>
<gene>
    <name evidence="2" type="ORF">HMPREF3180_00297</name>
</gene>
<proteinExistence type="predicted"/>
<evidence type="ECO:0000313" key="2">
    <source>
        <dbReference type="EMBL" id="KXB69637.1"/>
    </source>
</evidence>
<feature type="transmembrane region" description="Helical" evidence="1">
    <location>
        <begin position="62"/>
        <end position="82"/>
    </location>
</feature>
<keyword evidence="3" id="KW-1185">Reference proteome</keyword>
<evidence type="ECO:0000256" key="1">
    <source>
        <dbReference type="SAM" id="Phobius"/>
    </source>
</evidence>
<dbReference type="EMBL" id="LSDD01000020">
    <property type="protein sequence ID" value="KXB69637.1"/>
    <property type="molecule type" value="Genomic_DNA"/>
</dbReference>
<dbReference type="PATRIC" id="fig|157687.3.peg.301"/>
<accession>A0A134APM7</accession>
<name>A0A134APM7_9FUSO</name>
<dbReference type="Proteomes" id="UP000070483">
    <property type="component" value="Unassembled WGS sequence"/>
</dbReference>
<protein>
    <submittedName>
        <fullName evidence="2">Uncharacterized protein</fullName>
    </submittedName>
</protein>
<keyword evidence="1" id="KW-1133">Transmembrane helix</keyword>
<sequence>MSSFCSFACYIYIKFYQHFRLPSTPFKISISDVSKFQKKLHFLKCSRCFFYSKRLQTPIFSMFFYVFILQKNAILSFVFSLFC</sequence>
<comment type="caution">
    <text evidence="2">The sequence shown here is derived from an EMBL/GenBank/DDBJ whole genome shotgun (WGS) entry which is preliminary data.</text>
</comment>
<dbReference type="AlphaFoldDB" id="A0A134APM7"/>
<reference evidence="3" key="1">
    <citation type="submission" date="2016-01" db="EMBL/GenBank/DDBJ databases">
        <authorList>
            <person name="Mitreva M."/>
            <person name="Pepin K.H."/>
            <person name="Mihindukulasuriya K.A."/>
            <person name="Fulton R."/>
            <person name="Fronick C."/>
            <person name="O'Laughlin M."/>
            <person name="Miner T."/>
            <person name="Herter B."/>
            <person name="Rosa B.A."/>
            <person name="Cordes M."/>
            <person name="Tomlinson C."/>
            <person name="Wollam A."/>
            <person name="Palsikar V.B."/>
            <person name="Mardis E.R."/>
            <person name="Wilson R.K."/>
        </authorList>
    </citation>
    <scope>NUCLEOTIDE SEQUENCE [LARGE SCALE GENOMIC DNA]</scope>
    <source>
        <strain evidence="3">KA00185</strain>
    </source>
</reference>
<organism evidence="2 3">
    <name type="scientific">Leptotrichia wadei</name>
    <dbReference type="NCBI Taxonomy" id="157687"/>
    <lineage>
        <taxon>Bacteria</taxon>
        <taxon>Fusobacteriati</taxon>
        <taxon>Fusobacteriota</taxon>
        <taxon>Fusobacteriia</taxon>
        <taxon>Fusobacteriales</taxon>
        <taxon>Leptotrichiaceae</taxon>
        <taxon>Leptotrichia</taxon>
    </lineage>
</organism>
<evidence type="ECO:0000313" key="3">
    <source>
        <dbReference type="Proteomes" id="UP000070483"/>
    </source>
</evidence>